<dbReference type="PROSITE" id="PS50103">
    <property type="entry name" value="ZF_C3H1"/>
    <property type="match status" value="1"/>
</dbReference>
<keyword evidence="5" id="KW-1185">Reference proteome</keyword>
<protein>
    <submittedName>
        <fullName evidence="4">Zinc finger, CCCH-type containing protein</fullName>
    </submittedName>
</protein>
<evidence type="ECO:0000259" key="3">
    <source>
        <dbReference type="PROSITE" id="PS50103"/>
    </source>
</evidence>
<name>A0ABQ5GUU1_9ASTR</name>
<keyword evidence="1" id="KW-0863">Zinc-finger</keyword>
<evidence type="ECO:0000256" key="1">
    <source>
        <dbReference type="PROSITE-ProRule" id="PRU00723"/>
    </source>
</evidence>
<evidence type="ECO:0000313" key="4">
    <source>
        <dbReference type="EMBL" id="GJT79254.1"/>
    </source>
</evidence>
<dbReference type="InterPro" id="IPR000571">
    <property type="entry name" value="Znf_CCCH"/>
</dbReference>
<evidence type="ECO:0000256" key="2">
    <source>
        <dbReference type="SAM" id="MobiDB-lite"/>
    </source>
</evidence>
<feature type="region of interest" description="Disordered" evidence="2">
    <location>
        <begin position="78"/>
        <end position="97"/>
    </location>
</feature>
<feature type="zinc finger region" description="C3H1-type" evidence="1">
    <location>
        <begin position="1"/>
        <end position="25"/>
    </location>
</feature>
<sequence>MNCLAFITLGTCYFGKFCRHNHPDPEEVAADRHRGMWQSPATPCKGKSQILVNSEMEFALEYAEDTYNRYFRNIRSGNAGRNIRRNQQGNNQRGINR</sequence>
<feature type="compositionally biased region" description="Low complexity" evidence="2">
    <location>
        <begin position="85"/>
        <end position="97"/>
    </location>
</feature>
<feature type="domain" description="C3H1-type" evidence="3">
    <location>
        <begin position="1"/>
        <end position="25"/>
    </location>
</feature>
<feature type="non-terminal residue" evidence="4">
    <location>
        <position position="97"/>
    </location>
</feature>
<reference evidence="4" key="1">
    <citation type="journal article" date="2022" name="Int. J. Mol. Sci.">
        <title>Draft Genome of Tanacetum Coccineum: Genomic Comparison of Closely Related Tanacetum-Family Plants.</title>
        <authorList>
            <person name="Yamashiro T."/>
            <person name="Shiraishi A."/>
            <person name="Nakayama K."/>
            <person name="Satake H."/>
        </authorList>
    </citation>
    <scope>NUCLEOTIDE SEQUENCE</scope>
</reference>
<organism evidence="4 5">
    <name type="scientific">Tanacetum coccineum</name>
    <dbReference type="NCBI Taxonomy" id="301880"/>
    <lineage>
        <taxon>Eukaryota</taxon>
        <taxon>Viridiplantae</taxon>
        <taxon>Streptophyta</taxon>
        <taxon>Embryophyta</taxon>
        <taxon>Tracheophyta</taxon>
        <taxon>Spermatophyta</taxon>
        <taxon>Magnoliopsida</taxon>
        <taxon>eudicotyledons</taxon>
        <taxon>Gunneridae</taxon>
        <taxon>Pentapetalae</taxon>
        <taxon>asterids</taxon>
        <taxon>campanulids</taxon>
        <taxon>Asterales</taxon>
        <taxon>Asteraceae</taxon>
        <taxon>Asteroideae</taxon>
        <taxon>Anthemideae</taxon>
        <taxon>Anthemidinae</taxon>
        <taxon>Tanacetum</taxon>
    </lineage>
</organism>
<keyword evidence="1" id="KW-0862">Zinc</keyword>
<dbReference type="Proteomes" id="UP001151760">
    <property type="component" value="Unassembled WGS sequence"/>
</dbReference>
<reference evidence="4" key="2">
    <citation type="submission" date="2022-01" db="EMBL/GenBank/DDBJ databases">
        <authorList>
            <person name="Yamashiro T."/>
            <person name="Shiraishi A."/>
            <person name="Satake H."/>
            <person name="Nakayama K."/>
        </authorList>
    </citation>
    <scope>NUCLEOTIDE SEQUENCE</scope>
</reference>
<dbReference type="EMBL" id="BQNB010018882">
    <property type="protein sequence ID" value="GJT79254.1"/>
    <property type="molecule type" value="Genomic_DNA"/>
</dbReference>
<proteinExistence type="predicted"/>
<keyword evidence="1" id="KW-0479">Metal-binding</keyword>
<evidence type="ECO:0000313" key="5">
    <source>
        <dbReference type="Proteomes" id="UP001151760"/>
    </source>
</evidence>
<gene>
    <name evidence="4" type="ORF">Tco_1053596</name>
</gene>
<comment type="caution">
    <text evidence="4">The sequence shown here is derived from an EMBL/GenBank/DDBJ whole genome shotgun (WGS) entry which is preliminary data.</text>
</comment>
<accession>A0ABQ5GUU1</accession>